<protein>
    <recommendedName>
        <fullName evidence="6">CRAL-TRIO domain-containing protein</fullName>
    </recommendedName>
</protein>
<evidence type="ECO:0000313" key="8">
    <source>
        <dbReference type="Proteomes" id="UP000017836"/>
    </source>
</evidence>
<dbReference type="SMART" id="SM01100">
    <property type="entry name" value="CRAL_TRIO_N"/>
    <property type="match status" value="1"/>
</dbReference>
<feature type="compositionally biased region" description="Basic and acidic residues" evidence="5">
    <location>
        <begin position="403"/>
        <end position="414"/>
    </location>
</feature>
<dbReference type="CDD" id="cd00170">
    <property type="entry name" value="SEC14"/>
    <property type="match status" value="1"/>
</dbReference>
<dbReference type="InterPro" id="IPR011074">
    <property type="entry name" value="CRAL/TRIO_N_dom"/>
</dbReference>
<dbReference type="PANTHER" id="PTHR45657">
    <property type="entry name" value="CRAL-TRIO DOMAIN-CONTAINING PROTEIN YKL091C-RELATED"/>
    <property type="match status" value="1"/>
</dbReference>
<evidence type="ECO:0000259" key="6">
    <source>
        <dbReference type="PROSITE" id="PS50191"/>
    </source>
</evidence>
<evidence type="ECO:0000256" key="2">
    <source>
        <dbReference type="ARBA" id="ARBA00004395"/>
    </source>
</evidence>
<comment type="similarity">
    <text evidence="4">Belongs to the SFH family.</text>
</comment>
<feature type="domain" description="CRAL-TRIO" evidence="6">
    <location>
        <begin position="165"/>
        <end position="339"/>
    </location>
</feature>
<reference evidence="8" key="1">
    <citation type="journal article" date="2013" name="Science">
        <title>The Amborella genome and the evolution of flowering plants.</title>
        <authorList>
            <consortium name="Amborella Genome Project"/>
        </authorList>
    </citation>
    <scope>NUCLEOTIDE SEQUENCE [LARGE SCALE GENOMIC DNA]</scope>
</reference>
<organism evidence="7 8">
    <name type="scientific">Amborella trichopoda</name>
    <dbReference type="NCBI Taxonomy" id="13333"/>
    <lineage>
        <taxon>Eukaryota</taxon>
        <taxon>Viridiplantae</taxon>
        <taxon>Streptophyta</taxon>
        <taxon>Embryophyta</taxon>
        <taxon>Tracheophyta</taxon>
        <taxon>Spermatophyta</taxon>
        <taxon>Magnoliopsida</taxon>
        <taxon>Amborellales</taxon>
        <taxon>Amborellaceae</taxon>
        <taxon>Amborella</taxon>
    </lineage>
</organism>
<dbReference type="AlphaFoldDB" id="W1NTF7"/>
<dbReference type="InterPro" id="IPR051026">
    <property type="entry name" value="PI/PC_transfer"/>
</dbReference>
<evidence type="ECO:0000256" key="3">
    <source>
        <dbReference type="ARBA" id="ARBA00023034"/>
    </source>
</evidence>
<dbReference type="EMBL" id="KI394815">
    <property type="protein sequence ID" value="ERN00732.1"/>
    <property type="molecule type" value="Genomic_DNA"/>
</dbReference>
<keyword evidence="8" id="KW-1185">Reference proteome</keyword>
<dbReference type="InterPro" id="IPR001251">
    <property type="entry name" value="CRAL-TRIO_dom"/>
</dbReference>
<keyword evidence="3" id="KW-0333">Golgi apparatus</keyword>
<dbReference type="Gene3D" id="1.10.8.20">
    <property type="entry name" value="N-terminal domain of phosphatidylinositol transfer protein sec14p"/>
    <property type="match status" value="1"/>
</dbReference>
<evidence type="ECO:0000256" key="4">
    <source>
        <dbReference type="ARBA" id="ARBA00038020"/>
    </source>
</evidence>
<proteinExistence type="inferred from homology"/>
<dbReference type="SMART" id="SM00516">
    <property type="entry name" value="SEC14"/>
    <property type="match status" value="1"/>
</dbReference>
<evidence type="ECO:0000256" key="1">
    <source>
        <dbReference type="ARBA" id="ARBA00004202"/>
    </source>
</evidence>
<dbReference type="InterPro" id="IPR036865">
    <property type="entry name" value="CRAL-TRIO_dom_sf"/>
</dbReference>
<dbReference type="PROSITE" id="PS50191">
    <property type="entry name" value="CRAL_TRIO"/>
    <property type="match status" value="1"/>
</dbReference>
<dbReference type="SUPFAM" id="SSF46938">
    <property type="entry name" value="CRAL/TRIO N-terminal domain"/>
    <property type="match status" value="1"/>
</dbReference>
<comment type="subcellular location">
    <subcellularLocation>
        <location evidence="1">Cell membrane</location>
        <topology evidence="1">Peripheral membrane protein</topology>
    </subcellularLocation>
    <subcellularLocation>
        <location evidence="2">Golgi apparatus membrane</location>
        <topology evidence="2">Peripheral membrane protein</topology>
    </subcellularLocation>
</comment>
<dbReference type="Gramene" id="ERN00732">
    <property type="protein sequence ID" value="ERN00732"/>
    <property type="gene ID" value="AMTR_s00106p00108870"/>
</dbReference>
<evidence type="ECO:0000313" key="7">
    <source>
        <dbReference type="EMBL" id="ERN00732.1"/>
    </source>
</evidence>
<dbReference type="GO" id="GO:0008526">
    <property type="term" value="F:phosphatidylinositol transfer activity"/>
    <property type="evidence" value="ECO:0000318"/>
    <property type="project" value="GO_Central"/>
</dbReference>
<dbReference type="HOGENOM" id="CLU_014001_6_0_1"/>
<dbReference type="SUPFAM" id="SSF52087">
    <property type="entry name" value="CRAL/TRIO domain"/>
    <property type="match status" value="1"/>
</dbReference>
<feature type="region of interest" description="Disordered" evidence="5">
    <location>
        <begin position="403"/>
        <end position="433"/>
    </location>
</feature>
<dbReference type="Pfam" id="PF00650">
    <property type="entry name" value="CRAL_TRIO"/>
    <property type="match status" value="1"/>
</dbReference>
<name>W1NTF7_AMBTC</name>
<sequence>MPSAKLINIDGSTESSIETSEKRLDFYDFACQRKSDSFLTLTVEEQHHSQDVEKQMSSSKLSFQSLRTAKLKFQASLKRLVRKDIQLVFEGIRDPQEEQKVRSFREILLSENLLPENFDDYHTLLRFLRARRFDALKARDIWLNMLKWRNENHVDALVENFKFEEYEEVKKYYPHGFHGVDRSGRPLYIERMGLIDMSSLECVTTIDRYVKYRITELEKTLRLRFPACSLAAKRHISSTTTILDVSGVGMKNFTKTAKDLFIEVQKIGSNYYPETLNQLFIINAGPGFKVLWNTIKVFLDPRTAAKINVLGNKYHSKLLEVVDLSNLPKFLGGICECSDYGGCLLNDKGPWNDPEIIKILEAILDGAGRLDSKALSDAIAEESSVPEINLVRQGTKLKDFMQNDHLSDTSERRTTRPSGAAVQISSFKNDPNPLSQMKDIDEQISKKILALEAGLDETELESEDLCLVAFSKSSGKQKSFLNTRKKLMPWGTRPKENGYNVIIWF</sequence>
<dbReference type="Gene3D" id="3.40.525.10">
    <property type="entry name" value="CRAL-TRIO lipid binding domain"/>
    <property type="match status" value="1"/>
</dbReference>
<feature type="compositionally biased region" description="Polar residues" evidence="5">
    <location>
        <begin position="423"/>
        <end position="433"/>
    </location>
</feature>
<dbReference type="GO" id="GO:0000139">
    <property type="term" value="C:Golgi membrane"/>
    <property type="evidence" value="ECO:0007669"/>
    <property type="project" value="UniProtKB-SubCell"/>
</dbReference>
<dbReference type="PANTHER" id="PTHR45657:SF50">
    <property type="entry name" value="PHOSPHATIDYLINOSITOL_PHOSPHATIDYLCHOLINE TRANSFER PROTEIN SFH11"/>
    <property type="match status" value="1"/>
</dbReference>
<dbReference type="Proteomes" id="UP000017836">
    <property type="component" value="Unassembled WGS sequence"/>
</dbReference>
<dbReference type="GO" id="GO:0006892">
    <property type="term" value="P:post-Golgi vesicle-mediated transport"/>
    <property type="evidence" value="ECO:0000318"/>
    <property type="project" value="GO_Central"/>
</dbReference>
<dbReference type="InterPro" id="IPR036273">
    <property type="entry name" value="CRAL/TRIO_N_dom_sf"/>
</dbReference>
<dbReference type="GO" id="GO:0005886">
    <property type="term" value="C:plasma membrane"/>
    <property type="evidence" value="ECO:0007669"/>
    <property type="project" value="UniProtKB-SubCell"/>
</dbReference>
<gene>
    <name evidence="7" type="ORF">AMTR_s00106p00108870</name>
</gene>
<dbReference type="eggNOG" id="KOG1471">
    <property type="taxonomic scope" value="Eukaryota"/>
</dbReference>
<accession>W1NTF7</accession>
<evidence type="ECO:0000256" key="5">
    <source>
        <dbReference type="SAM" id="MobiDB-lite"/>
    </source>
</evidence>